<evidence type="ECO:0000313" key="2">
    <source>
        <dbReference type="Proteomes" id="UP000248961"/>
    </source>
</evidence>
<reference evidence="1 2" key="1">
    <citation type="submission" date="2018-02" db="EMBL/GenBank/DDBJ databases">
        <title>The genomes of Aspergillus section Nigri reveals drivers in fungal speciation.</title>
        <authorList>
            <consortium name="DOE Joint Genome Institute"/>
            <person name="Vesth T.C."/>
            <person name="Nybo J."/>
            <person name="Theobald S."/>
            <person name="Brandl J."/>
            <person name="Frisvad J.C."/>
            <person name="Nielsen K.F."/>
            <person name="Lyhne E.K."/>
            <person name="Kogle M.E."/>
            <person name="Kuo A."/>
            <person name="Riley R."/>
            <person name="Clum A."/>
            <person name="Nolan M."/>
            <person name="Lipzen A."/>
            <person name="Salamov A."/>
            <person name="Henrissat B."/>
            <person name="Wiebenga A."/>
            <person name="De vries R.P."/>
            <person name="Grigoriev I.V."/>
            <person name="Mortensen U.H."/>
            <person name="Andersen M.R."/>
            <person name="Baker S.E."/>
        </authorList>
    </citation>
    <scope>NUCLEOTIDE SEQUENCE [LARGE SCALE GENOMIC DNA]</scope>
    <source>
        <strain evidence="1 2">CBS 101889</strain>
    </source>
</reference>
<gene>
    <name evidence="1" type="ORF">BO97DRAFT_11170</name>
</gene>
<dbReference type="GeneID" id="37194197"/>
<keyword evidence="2" id="KW-1185">Reference proteome</keyword>
<proteinExistence type="predicted"/>
<dbReference type="RefSeq" id="XP_025556781.1">
    <property type="nucleotide sequence ID" value="XM_025689908.1"/>
</dbReference>
<organism evidence="1 2">
    <name type="scientific">Aspergillus homomorphus (strain CBS 101889)</name>
    <dbReference type="NCBI Taxonomy" id="1450537"/>
    <lineage>
        <taxon>Eukaryota</taxon>
        <taxon>Fungi</taxon>
        <taxon>Dikarya</taxon>
        <taxon>Ascomycota</taxon>
        <taxon>Pezizomycotina</taxon>
        <taxon>Eurotiomycetes</taxon>
        <taxon>Eurotiomycetidae</taxon>
        <taxon>Eurotiales</taxon>
        <taxon>Aspergillaceae</taxon>
        <taxon>Aspergillus</taxon>
        <taxon>Aspergillus subgen. Circumdati</taxon>
    </lineage>
</organism>
<protein>
    <submittedName>
        <fullName evidence="1">Uncharacterized protein</fullName>
    </submittedName>
</protein>
<evidence type="ECO:0000313" key="1">
    <source>
        <dbReference type="EMBL" id="RAL17627.1"/>
    </source>
</evidence>
<dbReference type="VEuPathDB" id="FungiDB:BO97DRAFT_11170"/>
<dbReference type="Proteomes" id="UP000248961">
    <property type="component" value="Unassembled WGS sequence"/>
</dbReference>
<name>A0A395IBP9_ASPHC</name>
<dbReference type="EMBL" id="KZ824267">
    <property type="protein sequence ID" value="RAL17627.1"/>
    <property type="molecule type" value="Genomic_DNA"/>
</dbReference>
<accession>A0A395IBP9</accession>
<dbReference type="AlphaFoldDB" id="A0A395IBP9"/>
<sequence length="135" mass="15105">MELFVVVCVAHSAPLHQALHATQVSRVLKLKHPTGRGHDVVGLLNHDQEDRSNPSGYLSLEPSALQNILLTRLCDGSGLSENMQDICIVRIDRRLSQPSKLPKMLPIIRRIDWRWGPNIATIHGVQAGHWAKTKE</sequence>